<keyword evidence="2" id="KW-1185">Reference proteome</keyword>
<comment type="caution">
    <text evidence="1">The sequence shown here is derived from an EMBL/GenBank/DDBJ whole genome shotgun (WGS) entry which is preliminary data.</text>
</comment>
<dbReference type="RefSeq" id="WP_149656631.1">
    <property type="nucleotide sequence ID" value="NZ_VTZN01000439.1"/>
</dbReference>
<evidence type="ECO:0000313" key="2">
    <source>
        <dbReference type="Proteomes" id="UP000324701"/>
    </source>
</evidence>
<sequence>MWIAAQQQGVGVQPISPVFRYAHTDQDLDELVVNHLAALRDLQREFRALSKPAPTRRKP</sequence>
<reference evidence="1 2" key="1">
    <citation type="submission" date="2019-09" db="EMBL/GenBank/DDBJ databases">
        <title>Report of infection by Mycobacterium simiae a patient suffering from pulmonary tuberculosis.</title>
        <authorList>
            <person name="Mohanty P.S."/>
            <person name="Bansal A.K."/>
            <person name="Singh H."/>
            <person name="Sharma S."/>
            <person name="Patil S.A."/>
            <person name="Upadhaya P."/>
            <person name="Singh P.K."/>
            <person name="Kumar D."/>
            <person name="Kumar S."/>
            <person name="Singh R.K."/>
            <person name="Chaudhary B."/>
        </authorList>
    </citation>
    <scope>NUCLEOTIDE SEQUENCE [LARGE SCALE GENOMIC DNA]</scope>
    <source>
        <strain evidence="1 2">JAL-560-SIM</strain>
    </source>
</reference>
<accession>A0A5B1B469</accession>
<gene>
    <name evidence="1" type="ORF">F0Q45_26315</name>
</gene>
<dbReference type="AlphaFoldDB" id="A0A5B1B469"/>
<dbReference type="EMBL" id="VTZN01000439">
    <property type="protein sequence ID" value="KAA1242430.1"/>
    <property type="molecule type" value="Genomic_DNA"/>
</dbReference>
<name>A0A5B1B469_MYCSI</name>
<proteinExistence type="predicted"/>
<dbReference type="Proteomes" id="UP000324701">
    <property type="component" value="Unassembled WGS sequence"/>
</dbReference>
<protein>
    <submittedName>
        <fullName evidence="1">Uncharacterized protein</fullName>
    </submittedName>
</protein>
<evidence type="ECO:0000313" key="1">
    <source>
        <dbReference type="EMBL" id="KAA1242430.1"/>
    </source>
</evidence>
<organism evidence="1 2">
    <name type="scientific">Mycobacterium simiae</name>
    <name type="common">Mycobacterium habana</name>
    <dbReference type="NCBI Taxonomy" id="1784"/>
    <lineage>
        <taxon>Bacteria</taxon>
        <taxon>Bacillati</taxon>
        <taxon>Actinomycetota</taxon>
        <taxon>Actinomycetes</taxon>
        <taxon>Mycobacteriales</taxon>
        <taxon>Mycobacteriaceae</taxon>
        <taxon>Mycobacterium</taxon>
        <taxon>Mycobacterium simiae complex</taxon>
    </lineage>
</organism>